<evidence type="ECO:0000313" key="1">
    <source>
        <dbReference type="EMBL" id="KAF3520408.1"/>
    </source>
</evidence>
<keyword evidence="2" id="KW-1185">Reference proteome</keyword>
<organism evidence="1 2">
    <name type="scientific">Brassica cretica</name>
    <name type="common">Mustard</name>
    <dbReference type="NCBI Taxonomy" id="69181"/>
    <lineage>
        <taxon>Eukaryota</taxon>
        <taxon>Viridiplantae</taxon>
        <taxon>Streptophyta</taxon>
        <taxon>Embryophyta</taxon>
        <taxon>Tracheophyta</taxon>
        <taxon>Spermatophyta</taxon>
        <taxon>Magnoliopsida</taxon>
        <taxon>eudicotyledons</taxon>
        <taxon>Gunneridae</taxon>
        <taxon>Pentapetalae</taxon>
        <taxon>rosids</taxon>
        <taxon>malvids</taxon>
        <taxon>Brassicales</taxon>
        <taxon>Brassicaceae</taxon>
        <taxon>Brassiceae</taxon>
        <taxon>Brassica</taxon>
    </lineage>
</organism>
<name>A0ABQ7B299_BRACR</name>
<gene>
    <name evidence="1" type="ORF">DY000_02064000</name>
</gene>
<evidence type="ECO:0000313" key="2">
    <source>
        <dbReference type="Proteomes" id="UP000266723"/>
    </source>
</evidence>
<sequence>MAKNPAKSQQNLQLNRAPVPWIRKRGLLGSDEKNSVIMDLFLLLAPLTTVHLYETVP</sequence>
<dbReference type="EMBL" id="QGKV02001556">
    <property type="protein sequence ID" value="KAF3520408.1"/>
    <property type="molecule type" value="Genomic_DNA"/>
</dbReference>
<comment type="caution">
    <text evidence="1">The sequence shown here is derived from an EMBL/GenBank/DDBJ whole genome shotgun (WGS) entry which is preliminary data.</text>
</comment>
<accession>A0ABQ7B299</accession>
<reference evidence="1 2" key="1">
    <citation type="journal article" date="2020" name="BMC Genomics">
        <title>Intraspecific diversification of the crop wild relative Brassica cretica Lam. using demographic model selection.</title>
        <authorList>
            <person name="Kioukis A."/>
            <person name="Michalopoulou V.A."/>
            <person name="Briers L."/>
            <person name="Pirintsos S."/>
            <person name="Studholme D.J."/>
            <person name="Pavlidis P."/>
            <person name="Sarris P.F."/>
        </authorList>
    </citation>
    <scope>NUCLEOTIDE SEQUENCE [LARGE SCALE GENOMIC DNA]</scope>
    <source>
        <strain evidence="2">cv. PFS-1207/04</strain>
    </source>
</reference>
<dbReference type="Proteomes" id="UP000266723">
    <property type="component" value="Unassembled WGS sequence"/>
</dbReference>
<proteinExistence type="predicted"/>
<protein>
    <submittedName>
        <fullName evidence="1">Uncharacterized protein</fullName>
    </submittedName>
</protein>